<proteinExistence type="predicted"/>
<dbReference type="AlphaFoldDB" id="A0A7J8SF19"/>
<reference evidence="1 2" key="1">
    <citation type="journal article" date="2019" name="Genome Biol. Evol.">
        <title>Insights into the evolution of the New World diploid cottons (Gossypium, subgenus Houzingenia) based on genome sequencing.</title>
        <authorList>
            <person name="Grover C.E."/>
            <person name="Arick M.A. 2nd"/>
            <person name="Thrash A."/>
            <person name="Conover J.L."/>
            <person name="Sanders W.S."/>
            <person name="Peterson D.G."/>
            <person name="Frelichowski J.E."/>
            <person name="Scheffler J.A."/>
            <person name="Scheffler B.E."/>
            <person name="Wendel J.F."/>
        </authorList>
    </citation>
    <scope>NUCLEOTIDE SEQUENCE [LARGE SCALE GENOMIC DNA]</scope>
    <source>
        <strain evidence="1">27</strain>
        <tissue evidence="1">Leaf</tissue>
    </source>
</reference>
<evidence type="ECO:0000313" key="2">
    <source>
        <dbReference type="Proteomes" id="UP000593561"/>
    </source>
</evidence>
<comment type="caution">
    <text evidence="1">The sequence shown here is derived from an EMBL/GenBank/DDBJ whole genome shotgun (WGS) entry which is preliminary data.</text>
</comment>
<evidence type="ECO:0000313" key="1">
    <source>
        <dbReference type="EMBL" id="MBA0624671.1"/>
    </source>
</evidence>
<gene>
    <name evidence="1" type="ORF">Godav_009977</name>
</gene>
<dbReference type="EMBL" id="JABFAC010000009">
    <property type="protein sequence ID" value="MBA0624671.1"/>
    <property type="molecule type" value="Genomic_DNA"/>
</dbReference>
<dbReference type="Proteomes" id="UP000593561">
    <property type="component" value="Unassembled WGS sequence"/>
</dbReference>
<protein>
    <submittedName>
        <fullName evidence="1">Uncharacterized protein</fullName>
    </submittedName>
</protein>
<keyword evidence="2" id="KW-1185">Reference proteome</keyword>
<accession>A0A7J8SF19</accession>
<name>A0A7J8SF19_GOSDV</name>
<organism evidence="1 2">
    <name type="scientific">Gossypium davidsonii</name>
    <name type="common">Davidson's cotton</name>
    <name type="synonym">Gossypium klotzschianum subsp. davidsonii</name>
    <dbReference type="NCBI Taxonomy" id="34287"/>
    <lineage>
        <taxon>Eukaryota</taxon>
        <taxon>Viridiplantae</taxon>
        <taxon>Streptophyta</taxon>
        <taxon>Embryophyta</taxon>
        <taxon>Tracheophyta</taxon>
        <taxon>Spermatophyta</taxon>
        <taxon>Magnoliopsida</taxon>
        <taxon>eudicotyledons</taxon>
        <taxon>Gunneridae</taxon>
        <taxon>Pentapetalae</taxon>
        <taxon>rosids</taxon>
        <taxon>malvids</taxon>
        <taxon>Malvales</taxon>
        <taxon>Malvaceae</taxon>
        <taxon>Malvoideae</taxon>
        <taxon>Gossypium</taxon>
    </lineage>
</organism>
<sequence>MWRVYYHFGRRAVISRIVRRWVGGRIKMGWLRDTFLERGNNSTEVERI</sequence>